<comment type="caution">
    <text evidence="1">The sequence shown here is derived from an EMBL/GenBank/DDBJ whole genome shotgun (WGS) entry which is preliminary data.</text>
</comment>
<protein>
    <submittedName>
        <fullName evidence="1">Uncharacterized protein</fullName>
    </submittedName>
</protein>
<name>A0A7J8WT67_GOSAI</name>
<proteinExistence type="predicted"/>
<gene>
    <name evidence="1" type="ORF">Goari_019464</name>
</gene>
<keyword evidence="2" id="KW-1185">Reference proteome</keyword>
<dbReference type="AlphaFoldDB" id="A0A7J8WT67"/>
<reference evidence="1 2" key="1">
    <citation type="journal article" date="2019" name="Genome Biol. Evol.">
        <title>Insights into the evolution of the New World diploid cottons (Gossypium, subgenus Houzingenia) based on genome sequencing.</title>
        <authorList>
            <person name="Grover C.E."/>
            <person name="Arick M.A. 2nd"/>
            <person name="Thrash A."/>
            <person name="Conover J.L."/>
            <person name="Sanders W.S."/>
            <person name="Peterson D.G."/>
            <person name="Frelichowski J.E."/>
            <person name="Scheffler J.A."/>
            <person name="Scheffler B.E."/>
            <person name="Wendel J.F."/>
        </authorList>
    </citation>
    <scope>NUCLEOTIDE SEQUENCE [LARGE SCALE GENOMIC DNA]</scope>
    <source>
        <strain evidence="1">185</strain>
        <tissue evidence="1">Leaf</tissue>
    </source>
</reference>
<accession>A0A7J8WT67</accession>
<organism evidence="1 2">
    <name type="scientific">Gossypium aridum</name>
    <name type="common">American cotton</name>
    <name type="synonym">Erioxylum aridum</name>
    <dbReference type="NCBI Taxonomy" id="34290"/>
    <lineage>
        <taxon>Eukaryota</taxon>
        <taxon>Viridiplantae</taxon>
        <taxon>Streptophyta</taxon>
        <taxon>Embryophyta</taxon>
        <taxon>Tracheophyta</taxon>
        <taxon>Spermatophyta</taxon>
        <taxon>Magnoliopsida</taxon>
        <taxon>eudicotyledons</taxon>
        <taxon>Gunneridae</taxon>
        <taxon>Pentapetalae</taxon>
        <taxon>rosids</taxon>
        <taxon>malvids</taxon>
        <taxon>Malvales</taxon>
        <taxon>Malvaceae</taxon>
        <taxon>Malvoideae</taxon>
        <taxon>Gossypium</taxon>
    </lineage>
</organism>
<evidence type="ECO:0000313" key="2">
    <source>
        <dbReference type="Proteomes" id="UP000593577"/>
    </source>
</evidence>
<evidence type="ECO:0000313" key="1">
    <source>
        <dbReference type="EMBL" id="MBA0678102.1"/>
    </source>
</evidence>
<dbReference type="Proteomes" id="UP000593577">
    <property type="component" value="Unassembled WGS sequence"/>
</dbReference>
<sequence>MRFHLARVVLTEWTSTLVE</sequence>
<dbReference type="EMBL" id="JABFAA010000003">
    <property type="protein sequence ID" value="MBA0678102.1"/>
    <property type="molecule type" value="Genomic_DNA"/>
</dbReference>